<keyword evidence="4" id="KW-0949">S-adenosyl-L-methionine</keyword>
<keyword evidence="3" id="KW-0808">Transferase</keyword>
<dbReference type="PANTHER" id="PTHR23068">
    <property type="entry name" value="DNA CYTOSINE-5- -METHYLTRANSFERASE 3-RELATED"/>
    <property type="match status" value="1"/>
</dbReference>
<dbReference type="InterPro" id="IPR050390">
    <property type="entry name" value="C5-Methyltransferase"/>
</dbReference>
<dbReference type="GO" id="GO:0032259">
    <property type="term" value="P:methylation"/>
    <property type="evidence" value="ECO:0007669"/>
    <property type="project" value="UniProtKB-KW"/>
</dbReference>
<dbReference type="GO" id="GO:0005634">
    <property type="term" value="C:nucleus"/>
    <property type="evidence" value="ECO:0007669"/>
    <property type="project" value="TreeGrafter"/>
</dbReference>
<evidence type="ECO:0000313" key="5">
    <source>
        <dbReference type="EMBL" id="KAK3918362.1"/>
    </source>
</evidence>
<dbReference type="EMBL" id="JAHWGI010000935">
    <property type="protein sequence ID" value="KAK3918362.1"/>
    <property type="molecule type" value="Genomic_DNA"/>
</dbReference>
<organism evidence="5 6">
    <name type="scientific">Frankliniella fusca</name>
    <dbReference type="NCBI Taxonomy" id="407009"/>
    <lineage>
        <taxon>Eukaryota</taxon>
        <taxon>Metazoa</taxon>
        <taxon>Ecdysozoa</taxon>
        <taxon>Arthropoda</taxon>
        <taxon>Hexapoda</taxon>
        <taxon>Insecta</taxon>
        <taxon>Pterygota</taxon>
        <taxon>Neoptera</taxon>
        <taxon>Paraneoptera</taxon>
        <taxon>Thysanoptera</taxon>
        <taxon>Terebrantia</taxon>
        <taxon>Thripoidea</taxon>
        <taxon>Thripidae</taxon>
        <taxon>Frankliniella</taxon>
    </lineage>
</organism>
<dbReference type="Proteomes" id="UP001219518">
    <property type="component" value="Unassembled WGS sequence"/>
</dbReference>
<dbReference type="Pfam" id="PF00145">
    <property type="entry name" value="DNA_methylase"/>
    <property type="match status" value="1"/>
</dbReference>
<proteinExistence type="predicted"/>
<dbReference type="PROSITE" id="PS00094">
    <property type="entry name" value="C5_MTASE_1"/>
    <property type="match status" value="1"/>
</dbReference>
<dbReference type="Gene3D" id="3.40.50.150">
    <property type="entry name" value="Vaccinia Virus protein VP39"/>
    <property type="match status" value="1"/>
</dbReference>
<dbReference type="PANTHER" id="PTHR23068:SF25">
    <property type="entry name" value="DNA (CYTOSINE-5)-METHYLTRANSFERASE DRM2"/>
    <property type="match status" value="1"/>
</dbReference>
<dbReference type="InterPro" id="IPR029063">
    <property type="entry name" value="SAM-dependent_MTases_sf"/>
</dbReference>
<name>A0AAE1HBJ3_9NEOP</name>
<evidence type="ECO:0000256" key="2">
    <source>
        <dbReference type="ARBA" id="ARBA00022603"/>
    </source>
</evidence>
<evidence type="ECO:0000313" key="6">
    <source>
        <dbReference type="Proteomes" id="UP001219518"/>
    </source>
</evidence>
<dbReference type="InterPro" id="IPR018117">
    <property type="entry name" value="C5_DNA_meth_AS"/>
</dbReference>
<protein>
    <recommendedName>
        <fullName evidence="1">DNA (cytosine-5-)-methyltransferase</fullName>
        <ecNumber evidence="1">2.1.1.37</ecNumber>
    </recommendedName>
</protein>
<dbReference type="GO" id="GO:0003886">
    <property type="term" value="F:DNA (cytosine-5-)-methyltransferase activity"/>
    <property type="evidence" value="ECO:0007669"/>
    <property type="project" value="UniProtKB-EC"/>
</dbReference>
<accession>A0AAE1HBJ3</accession>
<evidence type="ECO:0000256" key="3">
    <source>
        <dbReference type="ARBA" id="ARBA00022679"/>
    </source>
</evidence>
<sequence length="327" mass="36954">MGKRGVRRFLTLARKGTRHYGSKKVRRKQRYTAQGITELQISDTASVTETGKEEVECDFLGFEDARPQSTLPGSVCRPIIVLSLFDGISAGLTSLKNLGIPIRRYFSSEICPYALRVQSLRHPDIIRLGDVRDITPDVLDSLGAVDVLLGGSPCSDLSRVNPRRAGLFGGAGVLYFEFVRILRYLQQKFANTDHSIYWLYENTCHMDSCTLKEIKRDLGEPVIRCASMYLPVKRRRFFWGNVPHLHESSGSQAAMILEECIDSNITALITRARTLTSNRSAQGQFPVAYEDSPEPFSATDYERLQGEPWLEELPLFNTFHVNVQSWK</sequence>
<dbReference type="InterPro" id="IPR001525">
    <property type="entry name" value="C5_MeTfrase"/>
</dbReference>
<comment type="caution">
    <text evidence="5">The sequence shown here is derived from an EMBL/GenBank/DDBJ whole genome shotgun (WGS) entry which is preliminary data.</text>
</comment>
<reference evidence="5" key="1">
    <citation type="submission" date="2021-07" db="EMBL/GenBank/DDBJ databases">
        <authorList>
            <person name="Catto M.A."/>
            <person name="Jacobson A."/>
            <person name="Kennedy G."/>
            <person name="Labadie P."/>
            <person name="Hunt B.G."/>
            <person name="Srinivasan R."/>
        </authorList>
    </citation>
    <scope>NUCLEOTIDE SEQUENCE</scope>
    <source>
        <strain evidence="5">PL_HMW_Pooled</strain>
        <tissue evidence="5">Head</tissue>
    </source>
</reference>
<evidence type="ECO:0000256" key="4">
    <source>
        <dbReference type="ARBA" id="ARBA00022691"/>
    </source>
</evidence>
<reference evidence="5" key="2">
    <citation type="journal article" date="2023" name="BMC Genomics">
        <title>Pest status, molecular evolution, and epigenetic factors derived from the genome assembly of Frankliniella fusca, a thysanopteran phytovirus vector.</title>
        <authorList>
            <person name="Catto M.A."/>
            <person name="Labadie P.E."/>
            <person name="Jacobson A.L."/>
            <person name="Kennedy G.G."/>
            <person name="Srinivasan R."/>
            <person name="Hunt B.G."/>
        </authorList>
    </citation>
    <scope>NUCLEOTIDE SEQUENCE</scope>
    <source>
        <strain evidence="5">PL_HMW_Pooled</strain>
    </source>
</reference>
<gene>
    <name evidence="5" type="ORF">KUF71_000934</name>
</gene>
<dbReference type="EC" id="2.1.1.37" evidence="1"/>
<dbReference type="SUPFAM" id="SSF53335">
    <property type="entry name" value="S-adenosyl-L-methionine-dependent methyltransferases"/>
    <property type="match status" value="1"/>
</dbReference>
<evidence type="ECO:0000256" key="1">
    <source>
        <dbReference type="ARBA" id="ARBA00011975"/>
    </source>
</evidence>
<dbReference type="AlphaFoldDB" id="A0AAE1HBJ3"/>
<keyword evidence="2" id="KW-0489">Methyltransferase</keyword>
<keyword evidence="6" id="KW-1185">Reference proteome</keyword>